<comment type="similarity">
    <text evidence="1">Belongs to the pyrroline-5-carboxylate reductase family.</text>
</comment>
<dbReference type="EMBL" id="FOBB01000002">
    <property type="protein sequence ID" value="SEL36862.1"/>
    <property type="molecule type" value="Genomic_DNA"/>
</dbReference>
<keyword evidence="5" id="KW-1185">Reference proteome</keyword>
<evidence type="ECO:0000256" key="2">
    <source>
        <dbReference type="PIRSR" id="PIRSR000193-1"/>
    </source>
</evidence>
<protein>
    <submittedName>
        <fullName evidence="4">Pyrroline-5-carboxylate reductase</fullName>
    </submittedName>
</protein>
<sequence>MQIGFIGVGKITNAIVEGLCTSSIENTQIYLSPRNEANAQRLAEKYAQVRRMESNQQVIDQSDIVFIAVRPAAAVEVLRTLVFREEQIVVSLVPLLKKAELLNAVAPATQVVRAVPTPTVMQHTGPILLFQANDTVIQLFSHLGQPLQVTDEHQLHALWTLTGLITPFYDLLHELSSWTIANGVDATTANQYIAGLFQALCLAAQQDSSINFKELAQHAETPNGMNEQAGREIREKGAHEAYRIASDNLLKRFE</sequence>
<dbReference type="AlphaFoldDB" id="A0A1H7PM79"/>
<name>A0A1H7PM79_9BACT</name>
<evidence type="ECO:0000313" key="4">
    <source>
        <dbReference type="EMBL" id="SEL36862.1"/>
    </source>
</evidence>
<dbReference type="InterPro" id="IPR036291">
    <property type="entry name" value="NAD(P)-bd_dom_sf"/>
</dbReference>
<dbReference type="PANTHER" id="PTHR11645">
    <property type="entry name" value="PYRROLINE-5-CARBOXYLATE REDUCTASE"/>
    <property type="match status" value="1"/>
</dbReference>
<dbReference type="InterPro" id="IPR000304">
    <property type="entry name" value="Pyrroline-COOH_reductase"/>
</dbReference>
<dbReference type="Proteomes" id="UP000198984">
    <property type="component" value="Unassembled WGS sequence"/>
</dbReference>
<gene>
    <name evidence="4" type="ORF">SAMN04488505_102121</name>
</gene>
<dbReference type="PANTHER" id="PTHR11645:SF13">
    <property type="entry name" value="PYRROLINE-5-CARBOXYLATE REDUCTASE CATALYTIC N-TERMINAL DOMAIN-CONTAINING PROTEIN"/>
    <property type="match status" value="1"/>
</dbReference>
<dbReference type="STRING" id="573321.SAMN04488505_102121"/>
<reference evidence="4 5" key="1">
    <citation type="submission" date="2016-10" db="EMBL/GenBank/DDBJ databases">
        <authorList>
            <person name="de Groot N.N."/>
        </authorList>
    </citation>
    <scope>NUCLEOTIDE SEQUENCE [LARGE SCALE GENOMIC DNA]</scope>
    <source>
        <strain evidence="4 5">DSM 21039</strain>
    </source>
</reference>
<dbReference type="PIRSF" id="PIRSF000193">
    <property type="entry name" value="Pyrrol-5-carb_rd"/>
    <property type="match status" value="1"/>
</dbReference>
<dbReference type="InterPro" id="IPR028939">
    <property type="entry name" value="P5C_Rdtase_cat_N"/>
</dbReference>
<dbReference type="GO" id="GO:0004735">
    <property type="term" value="F:pyrroline-5-carboxylate reductase activity"/>
    <property type="evidence" value="ECO:0007669"/>
    <property type="project" value="InterPro"/>
</dbReference>
<keyword evidence="2" id="KW-0521">NADP</keyword>
<dbReference type="SUPFAM" id="SSF51735">
    <property type="entry name" value="NAD(P)-binding Rossmann-fold domains"/>
    <property type="match status" value="1"/>
</dbReference>
<organism evidence="4 5">
    <name type="scientific">Chitinophaga rupis</name>
    <dbReference type="NCBI Taxonomy" id="573321"/>
    <lineage>
        <taxon>Bacteria</taxon>
        <taxon>Pseudomonadati</taxon>
        <taxon>Bacteroidota</taxon>
        <taxon>Chitinophagia</taxon>
        <taxon>Chitinophagales</taxon>
        <taxon>Chitinophagaceae</taxon>
        <taxon>Chitinophaga</taxon>
    </lineage>
</organism>
<feature type="domain" description="Pyrroline-5-carboxylate reductase catalytic N-terminal" evidence="3">
    <location>
        <begin position="2"/>
        <end position="92"/>
    </location>
</feature>
<proteinExistence type="inferred from homology"/>
<dbReference type="RefSeq" id="WP_089908800.1">
    <property type="nucleotide sequence ID" value="NZ_FOBB01000002.1"/>
</dbReference>
<dbReference type="OrthoDB" id="9805754at2"/>
<evidence type="ECO:0000313" key="5">
    <source>
        <dbReference type="Proteomes" id="UP000198984"/>
    </source>
</evidence>
<evidence type="ECO:0000259" key="3">
    <source>
        <dbReference type="Pfam" id="PF03807"/>
    </source>
</evidence>
<accession>A0A1H7PM79</accession>
<dbReference type="Pfam" id="PF03807">
    <property type="entry name" value="F420_oxidored"/>
    <property type="match status" value="1"/>
</dbReference>
<feature type="binding site" evidence="2">
    <location>
        <begin position="68"/>
        <end position="71"/>
    </location>
    <ligand>
        <name>NADP(+)</name>
        <dbReference type="ChEBI" id="CHEBI:58349"/>
    </ligand>
</feature>
<evidence type="ECO:0000256" key="1">
    <source>
        <dbReference type="ARBA" id="ARBA00005525"/>
    </source>
</evidence>
<dbReference type="Gene3D" id="3.40.50.720">
    <property type="entry name" value="NAD(P)-binding Rossmann-like Domain"/>
    <property type="match status" value="1"/>
</dbReference>
<dbReference type="GO" id="GO:0055129">
    <property type="term" value="P:L-proline biosynthetic process"/>
    <property type="evidence" value="ECO:0007669"/>
    <property type="project" value="TreeGrafter"/>
</dbReference>
<feature type="binding site" evidence="2">
    <location>
        <position position="55"/>
    </location>
    <ligand>
        <name>NADPH</name>
        <dbReference type="ChEBI" id="CHEBI:57783"/>
    </ligand>
</feature>